<evidence type="ECO:0000313" key="2">
    <source>
        <dbReference type="Proteomes" id="UP000805704"/>
    </source>
</evidence>
<comment type="caution">
    <text evidence="1">The sequence shown here is derived from an EMBL/GenBank/DDBJ whole genome shotgun (WGS) entry which is preliminary data.</text>
</comment>
<accession>A0ACB7EWM3</accession>
<protein>
    <submittedName>
        <fullName evidence="1">Uncharacterized protein</fullName>
    </submittedName>
</protein>
<name>A0ACB7EWM3_NIBAL</name>
<organism evidence="1 2">
    <name type="scientific">Nibea albiflora</name>
    <name type="common">Yellow drum</name>
    <name type="synonym">Corvina albiflora</name>
    <dbReference type="NCBI Taxonomy" id="240163"/>
    <lineage>
        <taxon>Eukaryota</taxon>
        <taxon>Metazoa</taxon>
        <taxon>Chordata</taxon>
        <taxon>Craniata</taxon>
        <taxon>Vertebrata</taxon>
        <taxon>Euteleostomi</taxon>
        <taxon>Actinopterygii</taxon>
        <taxon>Neopterygii</taxon>
        <taxon>Teleostei</taxon>
        <taxon>Neoteleostei</taxon>
        <taxon>Acanthomorphata</taxon>
        <taxon>Eupercaria</taxon>
        <taxon>Sciaenidae</taxon>
        <taxon>Nibea</taxon>
    </lineage>
</organism>
<dbReference type="Proteomes" id="UP000805704">
    <property type="component" value="Chromosome 20"/>
</dbReference>
<reference evidence="1" key="1">
    <citation type="submission" date="2020-04" db="EMBL/GenBank/DDBJ databases">
        <title>A chromosome-scale assembly and high-density genetic map of the yellow drum (Nibea albiflora) genome.</title>
        <authorList>
            <person name="Xu D."/>
            <person name="Zhang W."/>
            <person name="Chen R."/>
            <person name="Tan P."/>
            <person name="Wang L."/>
            <person name="Song H."/>
            <person name="Tian L."/>
            <person name="Zhu Q."/>
            <person name="Wang B."/>
        </authorList>
    </citation>
    <scope>NUCLEOTIDE SEQUENCE</scope>
    <source>
        <strain evidence="1">ZJHYS-2018</strain>
    </source>
</reference>
<dbReference type="EMBL" id="CM024808">
    <property type="protein sequence ID" value="KAG8006644.1"/>
    <property type="molecule type" value="Genomic_DNA"/>
</dbReference>
<keyword evidence="2" id="KW-1185">Reference proteome</keyword>
<gene>
    <name evidence="1" type="ORF">GBF38_022585</name>
</gene>
<proteinExistence type="predicted"/>
<evidence type="ECO:0000313" key="1">
    <source>
        <dbReference type="EMBL" id="KAG8006644.1"/>
    </source>
</evidence>
<sequence length="135" mass="14364">MVTGGADLEWETDIEDEEDTPWWGPAAPAAPMFTEPNLSVQCQHKAVQCNPEDSPAPMETSTEQPPVGVVELDDCSGGHLTSESEFPPVGVEDISSKDSCGYAPARPSVHGRTRVSAVENVDANCMFASRVCTLG</sequence>